<keyword evidence="2 4" id="KW-0238">DNA-binding</keyword>
<dbReference type="PANTHER" id="PTHR30055:SF234">
    <property type="entry name" value="HTH-TYPE TRANSCRIPTIONAL REGULATOR BETI"/>
    <property type="match status" value="1"/>
</dbReference>
<dbReference type="Gene3D" id="1.10.357.10">
    <property type="entry name" value="Tetracycline Repressor, domain 2"/>
    <property type="match status" value="1"/>
</dbReference>
<dbReference type="AlphaFoldDB" id="C6G208"/>
<evidence type="ECO:0000259" key="5">
    <source>
        <dbReference type="PROSITE" id="PS50977"/>
    </source>
</evidence>
<dbReference type="InterPro" id="IPR001647">
    <property type="entry name" value="HTH_TetR"/>
</dbReference>
<dbReference type="GO" id="GO:0000976">
    <property type="term" value="F:transcription cis-regulatory region binding"/>
    <property type="evidence" value="ECO:0007669"/>
    <property type="project" value="TreeGrafter"/>
</dbReference>
<dbReference type="PRINTS" id="PR00455">
    <property type="entry name" value="HTHTETR"/>
</dbReference>
<accession>C6G208</accession>
<dbReference type="Pfam" id="PF00440">
    <property type="entry name" value="TetR_N"/>
    <property type="match status" value="1"/>
</dbReference>
<dbReference type="InterPro" id="IPR050109">
    <property type="entry name" value="HTH-type_TetR-like_transc_reg"/>
</dbReference>
<dbReference type="GO" id="GO:0003700">
    <property type="term" value="F:DNA-binding transcription factor activity"/>
    <property type="evidence" value="ECO:0007669"/>
    <property type="project" value="TreeGrafter"/>
</dbReference>
<evidence type="ECO:0000256" key="2">
    <source>
        <dbReference type="ARBA" id="ARBA00023125"/>
    </source>
</evidence>
<feature type="domain" description="HTH tetR-type" evidence="5">
    <location>
        <begin position="8"/>
        <end position="68"/>
    </location>
</feature>
<dbReference type="SUPFAM" id="SSF46689">
    <property type="entry name" value="Homeodomain-like"/>
    <property type="match status" value="1"/>
</dbReference>
<keyword evidence="1" id="KW-0805">Transcription regulation</keyword>
<evidence type="ECO:0000256" key="4">
    <source>
        <dbReference type="PROSITE-ProRule" id="PRU00335"/>
    </source>
</evidence>
<evidence type="ECO:0000313" key="6">
    <source>
        <dbReference type="EMBL" id="ACS83759.1"/>
    </source>
</evidence>
<evidence type="ECO:0000256" key="1">
    <source>
        <dbReference type="ARBA" id="ARBA00023015"/>
    </source>
</evidence>
<sequence>MTARRRDVERVDRIVDAAAELLPERGYRRLTVEEVASRAGVSKSSVYLHWNTKDEIFYAVLDREFTVLAQAAVDRVRRDPAEVLAHRTAANLFQIVACRPLLQALLVDDRTTLGSLQPAKSAVFRASLANLNELMYRYLHALRINGLLCPEVDPRIMRKAISEMLRGMTFSAGAKPLAETRLAKLSQVVAVTVQRAFEPGDVPELDRINAAAAEVFKAFDELMPAEETMRAERPVAL</sequence>
<dbReference type="EMBL" id="FJ461359">
    <property type="protein sequence ID" value="ACS83759.1"/>
    <property type="molecule type" value="Genomic_DNA"/>
</dbReference>
<feature type="DNA-binding region" description="H-T-H motif" evidence="4">
    <location>
        <begin position="31"/>
        <end position="50"/>
    </location>
</feature>
<keyword evidence="3" id="KW-0804">Transcription</keyword>
<name>C6G208_9ACTN</name>
<dbReference type="PANTHER" id="PTHR30055">
    <property type="entry name" value="HTH-TYPE TRANSCRIPTIONAL REGULATOR RUTR"/>
    <property type="match status" value="1"/>
</dbReference>
<reference evidence="6" key="1">
    <citation type="journal article" date="2009" name="J. Am. Chem. Soc.">
        <title>Ribosomally synthesized thiopeptide antibiotics targeting elongation factor Tu.</title>
        <authorList>
            <person name="Morris R.P."/>
            <person name="Leeds J.A."/>
            <person name="Naegeli H.U."/>
            <person name="Oberer L."/>
            <person name="Memmert K."/>
            <person name="Weber E."/>
            <person name="LaMarche M.J."/>
            <person name="Parker C.N."/>
            <person name="Burrer N."/>
            <person name="Esterow S."/>
            <person name="Hein A.E."/>
            <person name="Schmitt E.K."/>
            <person name="Krastel P."/>
        </authorList>
    </citation>
    <scope>NUCLEOTIDE SEQUENCE</scope>
    <source>
        <strain evidence="6">WU8817</strain>
    </source>
</reference>
<gene>
    <name evidence="6" type="primary">tpdR</name>
</gene>
<organism evidence="6">
    <name type="scientific">Nonomuraea sp. WU8817</name>
    <dbReference type="NCBI Taxonomy" id="653884"/>
    <lineage>
        <taxon>Bacteria</taxon>
        <taxon>Bacillati</taxon>
        <taxon>Actinomycetota</taxon>
        <taxon>Actinomycetes</taxon>
        <taxon>Streptosporangiales</taxon>
        <taxon>Streptosporangiaceae</taxon>
        <taxon>Nonomuraea</taxon>
    </lineage>
</organism>
<protein>
    <submittedName>
        <fullName evidence="6">TetR transcriptional regulator</fullName>
    </submittedName>
</protein>
<dbReference type="InterPro" id="IPR009057">
    <property type="entry name" value="Homeodomain-like_sf"/>
</dbReference>
<evidence type="ECO:0000256" key="3">
    <source>
        <dbReference type="ARBA" id="ARBA00023163"/>
    </source>
</evidence>
<proteinExistence type="predicted"/>
<dbReference type="PROSITE" id="PS50977">
    <property type="entry name" value="HTH_TETR_2"/>
    <property type="match status" value="1"/>
</dbReference>